<dbReference type="AlphaFoldDB" id="A0A2Z7B144"/>
<feature type="transmembrane region" description="Helical" evidence="1">
    <location>
        <begin position="226"/>
        <end position="248"/>
    </location>
</feature>
<feature type="transmembrane region" description="Helical" evidence="1">
    <location>
        <begin position="197"/>
        <end position="220"/>
    </location>
</feature>
<protein>
    <submittedName>
        <fullName evidence="2">Uncharacterized protein</fullName>
    </submittedName>
</protein>
<evidence type="ECO:0000313" key="3">
    <source>
        <dbReference type="Proteomes" id="UP000250235"/>
    </source>
</evidence>
<keyword evidence="1" id="KW-1133">Transmembrane helix</keyword>
<dbReference type="EMBL" id="KV010636">
    <property type="protein sequence ID" value="KZV27316.1"/>
    <property type="molecule type" value="Genomic_DNA"/>
</dbReference>
<keyword evidence="1" id="KW-0472">Membrane</keyword>
<name>A0A2Z7B144_9LAMI</name>
<evidence type="ECO:0000256" key="1">
    <source>
        <dbReference type="SAM" id="Phobius"/>
    </source>
</evidence>
<evidence type="ECO:0000313" key="2">
    <source>
        <dbReference type="EMBL" id="KZV27316.1"/>
    </source>
</evidence>
<keyword evidence="3" id="KW-1185">Reference proteome</keyword>
<accession>A0A2Z7B144</accession>
<proteinExistence type="predicted"/>
<reference evidence="2 3" key="1">
    <citation type="journal article" date="2015" name="Proc. Natl. Acad. Sci. U.S.A.">
        <title>The resurrection genome of Boea hygrometrica: A blueprint for survival of dehydration.</title>
        <authorList>
            <person name="Xiao L."/>
            <person name="Yang G."/>
            <person name="Zhang L."/>
            <person name="Yang X."/>
            <person name="Zhao S."/>
            <person name="Ji Z."/>
            <person name="Zhou Q."/>
            <person name="Hu M."/>
            <person name="Wang Y."/>
            <person name="Chen M."/>
            <person name="Xu Y."/>
            <person name="Jin H."/>
            <person name="Xiao X."/>
            <person name="Hu G."/>
            <person name="Bao F."/>
            <person name="Hu Y."/>
            <person name="Wan P."/>
            <person name="Li L."/>
            <person name="Deng X."/>
            <person name="Kuang T."/>
            <person name="Xiang C."/>
            <person name="Zhu J.K."/>
            <person name="Oliver M.J."/>
            <person name="He Y."/>
        </authorList>
    </citation>
    <scope>NUCLEOTIDE SEQUENCE [LARGE SCALE GENOMIC DNA]</scope>
    <source>
        <strain evidence="3">cv. XS01</strain>
    </source>
</reference>
<sequence length="276" mass="31403">MDCRRFPPWFGARLVALSSSRVALSVRPGIVFKINLVGINRAKRQRFDKLARRLLDVATGTSYEDLFECVCRLVVQLRADVNAGQRSSSLRLLQRCVLDVATGTSFWKDFTREKPANGLRRPAGGRFDDCACWLCRWTFKLDFSRALFTVDFLRKFPSFSVVVFLVRGSVGLLSRSSSILYHSWRLLLARARSRSYCLGRVFAVSRLLFSFLETFVVLIITQNYKLLSVLGFDPMSLWGLVVFLVVLFSGNPGFTAGRGLAQFEVPRRWLEYPSSV</sequence>
<keyword evidence="1" id="KW-0812">Transmembrane</keyword>
<gene>
    <name evidence="2" type="ORF">F511_25174</name>
</gene>
<dbReference type="Proteomes" id="UP000250235">
    <property type="component" value="Unassembled WGS sequence"/>
</dbReference>
<organism evidence="2 3">
    <name type="scientific">Dorcoceras hygrometricum</name>
    <dbReference type="NCBI Taxonomy" id="472368"/>
    <lineage>
        <taxon>Eukaryota</taxon>
        <taxon>Viridiplantae</taxon>
        <taxon>Streptophyta</taxon>
        <taxon>Embryophyta</taxon>
        <taxon>Tracheophyta</taxon>
        <taxon>Spermatophyta</taxon>
        <taxon>Magnoliopsida</taxon>
        <taxon>eudicotyledons</taxon>
        <taxon>Gunneridae</taxon>
        <taxon>Pentapetalae</taxon>
        <taxon>asterids</taxon>
        <taxon>lamiids</taxon>
        <taxon>Lamiales</taxon>
        <taxon>Gesneriaceae</taxon>
        <taxon>Didymocarpoideae</taxon>
        <taxon>Trichosporeae</taxon>
        <taxon>Loxocarpinae</taxon>
        <taxon>Dorcoceras</taxon>
    </lineage>
</organism>